<feature type="region of interest" description="Disordered" evidence="1">
    <location>
        <begin position="628"/>
        <end position="660"/>
    </location>
</feature>
<reference evidence="2" key="1">
    <citation type="submission" date="2015-12" db="EMBL/GenBank/DDBJ databases">
        <title>De novo transcriptome assembly of four potential Pierce s Disease insect vectors from Arizona vineyards.</title>
        <authorList>
            <person name="Tassone E.E."/>
        </authorList>
    </citation>
    <scope>NUCLEOTIDE SEQUENCE</scope>
</reference>
<feature type="compositionally biased region" description="Polar residues" evidence="1">
    <location>
        <begin position="207"/>
        <end position="228"/>
    </location>
</feature>
<organism evidence="2">
    <name type="scientific">Clastoptera arizonana</name>
    <name type="common">Arizona spittle bug</name>
    <dbReference type="NCBI Taxonomy" id="38151"/>
    <lineage>
        <taxon>Eukaryota</taxon>
        <taxon>Metazoa</taxon>
        <taxon>Ecdysozoa</taxon>
        <taxon>Arthropoda</taxon>
        <taxon>Hexapoda</taxon>
        <taxon>Insecta</taxon>
        <taxon>Pterygota</taxon>
        <taxon>Neoptera</taxon>
        <taxon>Paraneoptera</taxon>
        <taxon>Hemiptera</taxon>
        <taxon>Auchenorrhyncha</taxon>
        <taxon>Cercopoidea</taxon>
        <taxon>Clastopteridae</taxon>
        <taxon>Clastoptera</taxon>
    </lineage>
</organism>
<evidence type="ECO:0000313" key="3">
    <source>
        <dbReference type="EMBL" id="JAS17650.1"/>
    </source>
</evidence>
<dbReference type="EMBL" id="GEDC01019772">
    <property type="protein sequence ID" value="JAS17526.1"/>
    <property type="molecule type" value="Transcribed_RNA"/>
</dbReference>
<feature type="compositionally biased region" description="Polar residues" evidence="1">
    <location>
        <begin position="638"/>
        <end position="650"/>
    </location>
</feature>
<evidence type="ECO:0000256" key="1">
    <source>
        <dbReference type="SAM" id="MobiDB-lite"/>
    </source>
</evidence>
<gene>
    <name evidence="3" type="ORF">g.26653</name>
    <name evidence="2" type="ORF">g.26659</name>
</gene>
<feature type="region of interest" description="Disordered" evidence="1">
    <location>
        <begin position="1"/>
        <end position="42"/>
    </location>
</feature>
<feature type="region of interest" description="Disordered" evidence="1">
    <location>
        <begin position="59"/>
        <end position="98"/>
    </location>
</feature>
<dbReference type="EMBL" id="GEDC01019648">
    <property type="protein sequence ID" value="JAS17650.1"/>
    <property type="molecule type" value="Transcribed_RNA"/>
</dbReference>
<feature type="compositionally biased region" description="Polar residues" evidence="1">
    <location>
        <begin position="68"/>
        <end position="78"/>
    </location>
</feature>
<name>A0A1B6CVJ9_9HEMI</name>
<feature type="compositionally biased region" description="Low complexity" evidence="1">
    <location>
        <begin position="462"/>
        <end position="472"/>
    </location>
</feature>
<proteinExistence type="predicted"/>
<sequence length="790" mass="86503">MGSCMSSKSEKGALLIIKSKAPDKKKLNKKKMEEKSKLPKSNIRYEKNAFGFKRAVPVTTAEPPPSIETHNTETTARSGTPRLPRPNKDANGNSNVRTNRFGFRSVQTSNKVSDSHSNVNLAVDNTNSITSKFRSRSAGRVLSSHTETLDALDPCRNSTNRPTKFTLHTKNLPRPQFPVQLTAPAHYHKSAKTAANNHTARRGRSENGGSSASSVTDVDSGIGSQKSSGECEIIEQLSSSPSIRNRQHPHKSRPMEMVFHGGGKKTFELRDLNDSIEVTEIMPLELPPLPNQRLDKITSIRLGGQNNIVNNISDANSGSDDDIDAGYEEGMGEEKLNRDQIFSEKNERAFNGDEYRCHNADHIGEGGEELWAHEEAMAGEDSLNAMHSDSDEGSVGKMLPPLRSVLLSIEDPAFAVLAAASTTTMLEDESFPEIDIVSNPPSFPTSVMPLSPVKSLNGKNLSSSPGSPGTPTHASNSLSFSSDAKDFLIDDEIADQPGLVFDETITASSSGKTLIAHPLQELEKNEPLFTKPFGLAGRIALSHKTGKNNSIGTLSPCESIASDDMMLDFDRTVVDDESHDFRSLYRLDSFTSDIALLTDGEADVDSELLIAKEAASLTVHRPEMMNGVRATRQLRSRVGSTGSGTNSPRSLDTPRSGISSPLKFSRQVLSSPVNRSEDSGIWMSSNVHDDMKQDVHDIKSQLLLLHRIFHDAGSNNTENYMDYSQHNFKKESLEINASDLDLKRQVVFLQHQLQEKDKTIQILQSKLAKFEQNGLSSAHDVCNAATQTDR</sequence>
<feature type="region of interest" description="Disordered" evidence="1">
    <location>
        <begin position="152"/>
        <end position="171"/>
    </location>
</feature>
<feature type="region of interest" description="Disordered" evidence="1">
    <location>
        <begin position="189"/>
        <end position="258"/>
    </location>
</feature>
<feature type="non-terminal residue" evidence="2">
    <location>
        <position position="790"/>
    </location>
</feature>
<feature type="compositionally biased region" description="Polar residues" evidence="1">
    <location>
        <begin position="156"/>
        <end position="169"/>
    </location>
</feature>
<feature type="region of interest" description="Disordered" evidence="1">
    <location>
        <begin position="448"/>
        <end position="477"/>
    </location>
</feature>
<accession>A0A1B6CVJ9</accession>
<feature type="compositionally biased region" description="Basic and acidic residues" evidence="1">
    <location>
        <begin position="20"/>
        <end position="42"/>
    </location>
</feature>
<dbReference type="AlphaFoldDB" id="A0A1B6CVJ9"/>
<evidence type="ECO:0000313" key="2">
    <source>
        <dbReference type="EMBL" id="JAS17526.1"/>
    </source>
</evidence>
<protein>
    <submittedName>
        <fullName evidence="2">Uncharacterized protein</fullName>
    </submittedName>
</protein>